<comment type="caution">
    <text evidence="11">The sequence shown here is derived from an EMBL/GenBank/DDBJ whole genome shotgun (WGS) entry which is preliminary data.</text>
</comment>
<comment type="subcellular location">
    <subcellularLocation>
        <location evidence="1 9">Cell inner membrane</location>
        <topology evidence="1 9">Multi-pass membrane protein</topology>
    </subcellularLocation>
</comment>
<keyword evidence="2 9" id="KW-0813">Transport</keyword>
<name>A0A424W714_ALCXX</name>
<proteinExistence type="inferred from homology"/>
<evidence type="ECO:0000313" key="12">
    <source>
        <dbReference type="Proteomes" id="UP000285324"/>
    </source>
</evidence>
<dbReference type="OrthoDB" id="9795655at2"/>
<dbReference type="RefSeq" id="WP_118933888.1">
    <property type="nucleotide sequence ID" value="NZ_CP061008.1"/>
</dbReference>
<dbReference type="EMBL" id="QVXO01000049">
    <property type="protein sequence ID" value="RPJ89053.1"/>
    <property type="molecule type" value="Genomic_DNA"/>
</dbReference>
<feature type="transmembrane region" description="Helical" evidence="9">
    <location>
        <begin position="91"/>
        <end position="114"/>
    </location>
</feature>
<evidence type="ECO:0000256" key="2">
    <source>
        <dbReference type="ARBA" id="ARBA00022448"/>
    </source>
</evidence>
<dbReference type="AlphaFoldDB" id="A0A424W714"/>
<evidence type="ECO:0000256" key="1">
    <source>
        <dbReference type="ARBA" id="ARBA00004429"/>
    </source>
</evidence>
<keyword evidence="5 9" id="KW-0812">Transmembrane</keyword>
<evidence type="ECO:0000256" key="5">
    <source>
        <dbReference type="ARBA" id="ARBA00022692"/>
    </source>
</evidence>
<evidence type="ECO:0000256" key="3">
    <source>
        <dbReference type="ARBA" id="ARBA00022475"/>
    </source>
</evidence>
<feature type="transmembrane region" description="Helical" evidence="9">
    <location>
        <begin position="21"/>
        <end position="43"/>
    </location>
</feature>
<dbReference type="InterPro" id="IPR007387">
    <property type="entry name" value="TRAP_DctQ"/>
</dbReference>
<organism evidence="11 12">
    <name type="scientific">Alcaligenes xylosoxydans xylosoxydans</name>
    <name type="common">Achromobacter xylosoxidans</name>
    <dbReference type="NCBI Taxonomy" id="85698"/>
    <lineage>
        <taxon>Bacteria</taxon>
        <taxon>Pseudomonadati</taxon>
        <taxon>Pseudomonadota</taxon>
        <taxon>Betaproteobacteria</taxon>
        <taxon>Burkholderiales</taxon>
        <taxon>Alcaligenaceae</taxon>
        <taxon>Achromobacter</taxon>
    </lineage>
</organism>
<keyword evidence="6 9" id="KW-1133">Transmembrane helix</keyword>
<feature type="transmembrane region" description="Helical" evidence="9">
    <location>
        <begin position="55"/>
        <end position="71"/>
    </location>
</feature>
<protein>
    <recommendedName>
        <fullName evidence="9">TRAP transporter small permease protein</fullName>
    </recommendedName>
</protein>
<gene>
    <name evidence="11" type="ORF">DY367_24740</name>
</gene>
<dbReference type="PANTHER" id="PTHR35011:SF4">
    <property type="entry name" value="SLL1102 PROTEIN"/>
    <property type="match status" value="1"/>
</dbReference>
<keyword evidence="4 9" id="KW-0997">Cell inner membrane</keyword>
<dbReference type="PANTHER" id="PTHR35011">
    <property type="entry name" value="2,3-DIKETO-L-GULONATE TRAP TRANSPORTER SMALL PERMEASE PROTEIN YIAM"/>
    <property type="match status" value="1"/>
</dbReference>
<feature type="domain" description="Tripartite ATP-independent periplasmic transporters DctQ component" evidence="10">
    <location>
        <begin position="30"/>
        <end position="160"/>
    </location>
</feature>
<sequence length="208" mass="23219">MQALLALSRGIDAINLRMGRAVSWVTLLVVLVSAGNAIMRKIFHDSSNAWLELQWYMFGAMFLLTAGYTLLKNDHVRVDIIASRLSRRAQIGIEIFGVLFFLLPACLLIMYLSWPVFMDSYLSNEHSSNSGGLIRWPVKLLIPVGFALLVLAGVSHLIKCVGFLMGRCRDPREREGAKSAEEELAEEIAREAQAREAAAQNELDKKGR</sequence>
<evidence type="ECO:0000256" key="8">
    <source>
        <dbReference type="ARBA" id="ARBA00038436"/>
    </source>
</evidence>
<keyword evidence="3" id="KW-1003">Cell membrane</keyword>
<evidence type="ECO:0000256" key="7">
    <source>
        <dbReference type="ARBA" id="ARBA00023136"/>
    </source>
</evidence>
<evidence type="ECO:0000313" key="11">
    <source>
        <dbReference type="EMBL" id="RPJ89053.1"/>
    </source>
</evidence>
<evidence type="ECO:0000256" key="9">
    <source>
        <dbReference type="RuleBase" id="RU369079"/>
    </source>
</evidence>
<comment type="function">
    <text evidence="9">Part of the tripartite ATP-independent periplasmic (TRAP) transport system.</text>
</comment>
<keyword evidence="7 9" id="KW-0472">Membrane</keyword>
<evidence type="ECO:0000256" key="4">
    <source>
        <dbReference type="ARBA" id="ARBA00022519"/>
    </source>
</evidence>
<comment type="similarity">
    <text evidence="8 9">Belongs to the TRAP transporter small permease family.</text>
</comment>
<comment type="subunit">
    <text evidence="9">The complex comprises the extracytoplasmic solute receptor protein and the two transmembrane proteins.</text>
</comment>
<dbReference type="InterPro" id="IPR055348">
    <property type="entry name" value="DctQ"/>
</dbReference>
<evidence type="ECO:0000256" key="6">
    <source>
        <dbReference type="ARBA" id="ARBA00022989"/>
    </source>
</evidence>
<dbReference type="Pfam" id="PF04290">
    <property type="entry name" value="DctQ"/>
    <property type="match status" value="1"/>
</dbReference>
<dbReference type="GO" id="GO:0022857">
    <property type="term" value="F:transmembrane transporter activity"/>
    <property type="evidence" value="ECO:0007669"/>
    <property type="project" value="UniProtKB-UniRule"/>
</dbReference>
<accession>A0A424W714</accession>
<dbReference type="Proteomes" id="UP000285324">
    <property type="component" value="Unassembled WGS sequence"/>
</dbReference>
<feature type="transmembrane region" description="Helical" evidence="9">
    <location>
        <begin position="140"/>
        <end position="164"/>
    </location>
</feature>
<reference evidence="11 12" key="1">
    <citation type="submission" date="2018-08" db="EMBL/GenBank/DDBJ databases">
        <title>Achromobacter xylosoxidans Genome sequencing and assembly.</title>
        <authorList>
            <person name="Wang R."/>
            <person name="Rensing C."/>
            <person name="Li Y."/>
        </authorList>
    </citation>
    <scope>NUCLEOTIDE SEQUENCE [LARGE SCALE GENOMIC DNA]</scope>
    <source>
        <strain evidence="11 12">GD003A</strain>
    </source>
</reference>
<evidence type="ECO:0000259" key="10">
    <source>
        <dbReference type="Pfam" id="PF04290"/>
    </source>
</evidence>
<dbReference type="GO" id="GO:0005886">
    <property type="term" value="C:plasma membrane"/>
    <property type="evidence" value="ECO:0007669"/>
    <property type="project" value="UniProtKB-SubCell"/>
</dbReference>